<evidence type="ECO:0000256" key="3">
    <source>
        <dbReference type="ARBA" id="ARBA00022833"/>
    </source>
</evidence>
<evidence type="ECO:0000256" key="4">
    <source>
        <dbReference type="PROSITE-ProRule" id="PRU00175"/>
    </source>
</evidence>
<dbReference type="GO" id="GO:0008270">
    <property type="term" value="F:zinc ion binding"/>
    <property type="evidence" value="ECO:0007669"/>
    <property type="project" value="UniProtKB-KW"/>
</dbReference>
<keyword evidence="2 4" id="KW-0863">Zinc-finger</keyword>
<evidence type="ECO:0000256" key="1">
    <source>
        <dbReference type="ARBA" id="ARBA00022723"/>
    </source>
</evidence>
<feature type="region of interest" description="Disordered" evidence="5">
    <location>
        <begin position="340"/>
        <end position="378"/>
    </location>
</feature>
<dbReference type="GeneID" id="117646171"/>
<dbReference type="AlphaFoldDB" id="A0A6P8YZT6"/>
<dbReference type="PROSITE" id="PS50089">
    <property type="entry name" value="ZF_RING_2"/>
    <property type="match status" value="1"/>
</dbReference>
<feature type="region of interest" description="Disordered" evidence="5">
    <location>
        <begin position="292"/>
        <end position="311"/>
    </location>
</feature>
<dbReference type="Gene3D" id="3.30.40.10">
    <property type="entry name" value="Zinc/RING finger domain, C3HC4 (zinc finger)"/>
    <property type="match status" value="1"/>
</dbReference>
<feature type="compositionally biased region" description="Polar residues" evidence="5">
    <location>
        <begin position="342"/>
        <end position="364"/>
    </location>
</feature>
<keyword evidence="3" id="KW-0862">Zinc</keyword>
<evidence type="ECO:0000256" key="5">
    <source>
        <dbReference type="SAM" id="MobiDB-lite"/>
    </source>
</evidence>
<dbReference type="PANTHER" id="PTHR25464">
    <property type="entry name" value="TRIPARTITE MOTIF-CONTAINING PROTEIN 2-LIKE PROTEIN"/>
    <property type="match status" value="1"/>
</dbReference>
<dbReference type="PROSITE" id="PS00518">
    <property type="entry name" value="ZF_RING_1"/>
    <property type="match status" value="1"/>
</dbReference>
<feature type="compositionally biased region" description="Low complexity" evidence="5">
    <location>
        <begin position="365"/>
        <end position="378"/>
    </location>
</feature>
<reference evidence="8" key="1">
    <citation type="submission" date="2025-08" db="UniProtKB">
        <authorList>
            <consortium name="RefSeq"/>
        </authorList>
    </citation>
    <scope>IDENTIFICATION</scope>
    <source>
        <tissue evidence="8">Total insect</tissue>
    </source>
</reference>
<evidence type="ECO:0000313" key="7">
    <source>
        <dbReference type="Proteomes" id="UP000515158"/>
    </source>
</evidence>
<dbReference type="InterPro" id="IPR013083">
    <property type="entry name" value="Znf_RING/FYVE/PHD"/>
</dbReference>
<evidence type="ECO:0000256" key="2">
    <source>
        <dbReference type="ARBA" id="ARBA00022771"/>
    </source>
</evidence>
<proteinExistence type="predicted"/>
<dbReference type="InterPro" id="IPR017907">
    <property type="entry name" value="Znf_RING_CS"/>
</dbReference>
<dbReference type="InParanoid" id="A0A6P8YZT6"/>
<dbReference type="InterPro" id="IPR001841">
    <property type="entry name" value="Znf_RING"/>
</dbReference>
<gene>
    <name evidence="8" type="primary">LOC117646171</name>
</gene>
<evidence type="ECO:0000313" key="8">
    <source>
        <dbReference type="RefSeq" id="XP_034242836.1"/>
    </source>
</evidence>
<dbReference type="SUPFAM" id="SSF57850">
    <property type="entry name" value="RING/U-box"/>
    <property type="match status" value="1"/>
</dbReference>
<dbReference type="PANTHER" id="PTHR25464:SF2">
    <property type="entry name" value="RING-TYPE DOMAIN-CONTAINING PROTEIN"/>
    <property type="match status" value="1"/>
</dbReference>
<dbReference type="RefSeq" id="XP_034242836.1">
    <property type="nucleotide sequence ID" value="XM_034386945.1"/>
</dbReference>
<sequence>MPPDCLPGLQEYYPRTWQPAHRFFSTFPLSFSLGLLSPLISVEYLLAFTRAMECQVCLVKFNAVERRPKVLPCGHTFCLHCLKALPEQSCPTDRKDFTEHPDNLVDNFHLLNVSEKLQPSLWCCSCQKEATSKECLDWHSLCSVKKARTQKATPLLDALKAALEAASRRKETMAKVRELVLEHSSRAEQAHSKLLKAQATLQSAVDSEHEDLARAMASVEQALAEPAAVKARPLGEDGGIFRVNVTLTQSHKTWSAGLTLKDNTVDQVFQGLEILTEGQLTWRAFDPSFNHCRTSSSSKPHSSPKNKTATAGPKFTFGAAISSASGTALFGSKPTGLFGDPSSASGTAPTVSFGVNSTRPLETPSSESSSSSGGAAATGISAPVASPVVFGAPVTTKSVPTFGLGGISPIARIGNGSLFGVSSPKKE</sequence>
<feature type="compositionally biased region" description="Low complexity" evidence="5">
    <location>
        <begin position="295"/>
        <end position="305"/>
    </location>
</feature>
<keyword evidence="7" id="KW-1185">Reference proteome</keyword>
<dbReference type="Pfam" id="PF14634">
    <property type="entry name" value="zf-RING_5"/>
    <property type="match status" value="1"/>
</dbReference>
<dbReference type="OrthoDB" id="6105938at2759"/>
<accession>A0A6P8YZT6</accession>
<protein>
    <submittedName>
        <fullName evidence="8">E3 ubiquitin-protein ligase TRIM32-like isoform X1</fullName>
    </submittedName>
</protein>
<keyword evidence="1" id="KW-0479">Metal-binding</keyword>
<dbReference type="SMART" id="SM00184">
    <property type="entry name" value="RING"/>
    <property type="match status" value="1"/>
</dbReference>
<dbReference type="Proteomes" id="UP000515158">
    <property type="component" value="Unplaced"/>
</dbReference>
<name>A0A6P8YZT6_THRPL</name>
<feature type="domain" description="RING-type" evidence="6">
    <location>
        <begin position="54"/>
        <end position="94"/>
    </location>
</feature>
<evidence type="ECO:0000259" key="6">
    <source>
        <dbReference type="PROSITE" id="PS50089"/>
    </source>
</evidence>
<dbReference type="KEGG" id="tpal:117646171"/>
<organism evidence="8">
    <name type="scientific">Thrips palmi</name>
    <name type="common">Melon thrips</name>
    <dbReference type="NCBI Taxonomy" id="161013"/>
    <lineage>
        <taxon>Eukaryota</taxon>
        <taxon>Metazoa</taxon>
        <taxon>Ecdysozoa</taxon>
        <taxon>Arthropoda</taxon>
        <taxon>Hexapoda</taxon>
        <taxon>Insecta</taxon>
        <taxon>Pterygota</taxon>
        <taxon>Neoptera</taxon>
        <taxon>Paraneoptera</taxon>
        <taxon>Thysanoptera</taxon>
        <taxon>Terebrantia</taxon>
        <taxon>Thripoidea</taxon>
        <taxon>Thripidae</taxon>
        <taxon>Thrips</taxon>
    </lineage>
</organism>